<feature type="transmembrane region" description="Helical" evidence="1">
    <location>
        <begin position="36"/>
        <end position="64"/>
    </location>
</feature>
<dbReference type="NCBIfam" id="NF041646">
    <property type="entry name" value="VC0807_fam"/>
    <property type="match status" value="1"/>
</dbReference>
<dbReference type="EMBL" id="BAAAHQ010000004">
    <property type="protein sequence ID" value="GAA0916211.1"/>
    <property type="molecule type" value="Genomic_DNA"/>
</dbReference>
<feature type="transmembrane region" description="Helical" evidence="1">
    <location>
        <begin position="154"/>
        <end position="174"/>
    </location>
</feature>
<protein>
    <submittedName>
        <fullName evidence="2">Uncharacterized protein</fullName>
    </submittedName>
</protein>
<keyword evidence="1" id="KW-0472">Membrane</keyword>
<dbReference type="Proteomes" id="UP001501578">
    <property type="component" value="Unassembled WGS sequence"/>
</dbReference>
<proteinExistence type="predicted"/>
<name>A0ABP3Z6P4_9ACTN</name>
<gene>
    <name evidence="2" type="ORF">GCM10009560_11210</name>
</gene>
<keyword evidence="3" id="KW-1185">Reference proteome</keyword>
<keyword evidence="1" id="KW-1133">Transmembrane helix</keyword>
<feature type="transmembrane region" description="Helical" evidence="1">
    <location>
        <begin position="180"/>
        <end position="200"/>
    </location>
</feature>
<evidence type="ECO:0000313" key="3">
    <source>
        <dbReference type="Proteomes" id="UP001501578"/>
    </source>
</evidence>
<reference evidence="3" key="1">
    <citation type="journal article" date="2019" name="Int. J. Syst. Evol. Microbiol.">
        <title>The Global Catalogue of Microorganisms (GCM) 10K type strain sequencing project: providing services to taxonomists for standard genome sequencing and annotation.</title>
        <authorList>
            <consortium name="The Broad Institute Genomics Platform"/>
            <consortium name="The Broad Institute Genome Sequencing Center for Infectious Disease"/>
            <person name="Wu L."/>
            <person name="Ma J."/>
        </authorList>
    </citation>
    <scope>NUCLEOTIDE SEQUENCE [LARGE SCALE GENOMIC DNA]</scope>
    <source>
        <strain evidence="3">JCM 11136</strain>
    </source>
</reference>
<comment type="caution">
    <text evidence="2">The sequence shown here is derived from an EMBL/GenBank/DDBJ whole genome shotgun (WGS) entry which is preliminary data.</text>
</comment>
<evidence type="ECO:0000313" key="2">
    <source>
        <dbReference type="EMBL" id="GAA0916211.1"/>
    </source>
</evidence>
<sequence>MSLLVAPTEAFVLPRIGALLRHAAPRVLESMILPVALFYAGLVVGGEMCGVLVSAAWVYGGLLLRLVRRCTVPGSLLLAVVGISARVVVTLLTGNALLFFLPPTLGVFCVSLTFLCTAGTARPLAQRITADLAPLPGRVVAHPAMRRFFVRQSLVWGLAQLANGVLTLWLLLGASLGTFLAVRTAAVAVLLGAVALGAVLDFRGSLARTA</sequence>
<feature type="transmembrane region" description="Helical" evidence="1">
    <location>
        <begin position="105"/>
        <end position="125"/>
    </location>
</feature>
<feature type="transmembrane region" description="Helical" evidence="1">
    <location>
        <begin position="76"/>
        <end position="99"/>
    </location>
</feature>
<dbReference type="RefSeq" id="WP_343948612.1">
    <property type="nucleotide sequence ID" value="NZ_BAAAHQ010000004.1"/>
</dbReference>
<keyword evidence="1" id="KW-0812">Transmembrane</keyword>
<accession>A0ABP3Z6P4</accession>
<evidence type="ECO:0000256" key="1">
    <source>
        <dbReference type="SAM" id="Phobius"/>
    </source>
</evidence>
<organism evidence="2 3">
    <name type="scientific">Nonomuraea longicatena</name>
    <dbReference type="NCBI Taxonomy" id="83682"/>
    <lineage>
        <taxon>Bacteria</taxon>
        <taxon>Bacillati</taxon>
        <taxon>Actinomycetota</taxon>
        <taxon>Actinomycetes</taxon>
        <taxon>Streptosporangiales</taxon>
        <taxon>Streptosporangiaceae</taxon>
        <taxon>Nonomuraea</taxon>
    </lineage>
</organism>